<gene>
    <name evidence="1" type="ORF">DPEC_G00327110</name>
</gene>
<organism evidence="1 2">
    <name type="scientific">Dallia pectoralis</name>
    <name type="common">Alaska blackfish</name>
    <dbReference type="NCBI Taxonomy" id="75939"/>
    <lineage>
        <taxon>Eukaryota</taxon>
        <taxon>Metazoa</taxon>
        <taxon>Chordata</taxon>
        <taxon>Craniata</taxon>
        <taxon>Vertebrata</taxon>
        <taxon>Euteleostomi</taxon>
        <taxon>Actinopterygii</taxon>
        <taxon>Neopterygii</taxon>
        <taxon>Teleostei</taxon>
        <taxon>Protacanthopterygii</taxon>
        <taxon>Esociformes</taxon>
        <taxon>Umbridae</taxon>
        <taxon>Dallia</taxon>
    </lineage>
</organism>
<keyword evidence="2" id="KW-1185">Reference proteome</keyword>
<sequence>MISTTRNEVSEYVKPCQNPPPHPRSLRATVGWRSNRRGALYHLVLRRPPNFLSRYLICPQVHTVLTRVRRRATAQFLRVLCLLRQSALEAVCGFGL</sequence>
<proteinExistence type="predicted"/>
<dbReference type="Proteomes" id="UP001157502">
    <property type="component" value="Chromosome 32"/>
</dbReference>
<comment type="caution">
    <text evidence="1">The sequence shown here is derived from an EMBL/GenBank/DDBJ whole genome shotgun (WGS) entry which is preliminary data.</text>
</comment>
<dbReference type="EMBL" id="CM055759">
    <property type="protein sequence ID" value="KAJ7987497.1"/>
    <property type="molecule type" value="Genomic_DNA"/>
</dbReference>
<protein>
    <submittedName>
        <fullName evidence="1">Uncharacterized protein</fullName>
    </submittedName>
</protein>
<accession>A0ACC2F875</accession>
<evidence type="ECO:0000313" key="2">
    <source>
        <dbReference type="Proteomes" id="UP001157502"/>
    </source>
</evidence>
<evidence type="ECO:0000313" key="1">
    <source>
        <dbReference type="EMBL" id="KAJ7987497.1"/>
    </source>
</evidence>
<reference evidence="1" key="1">
    <citation type="submission" date="2021-05" db="EMBL/GenBank/DDBJ databases">
        <authorList>
            <person name="Pan Q."/>
            <person name="Jouanno E."/>
            <person name="Zahm M."/>
            <person name="Klopp C."/>
            <person name="Cabau C."/>
            <person name="Louis A."/>
            <person name="Berthelot C."/>
            <person name="Parey E."/>
            <person name="Roest Crollius H."/>
            <person name="Montfort J."/>
            <person name="Robinson-Rechavi M."/>
            <person name="Bouchez O."/>
            <person name="Lampietro C."/>
            <person name="Lopez Roques C."/>
            <person name="Donnadieu C."/>
            <person name="Postlethwait J."/>
            <person name="Bobe J."/>
            <person name="Dillon D."/>
            <person name="Chandos A."/>
            <person name="von Hippel F."/>
            <person name="Guiguen Y."/>
        </authorList>
    </citation>
    <scope>NUCLEOTIDE SEQUENCE</scope>
    <source>
        <strain evidence="1">YG-Jan2019</strain>
    </source>
</reference>
<name>A0ACC2F875_DALPE</name>